<organism evidence="2 3">
    <name type="scientific">Selenomonas bovis</name>
    <dbReference type="NCBI Taxonomy" id="416586"/>
    <lineage>
        <taxon>Bacteria</taxon>
        <taxon>Bacillati</taxon>
        <taxon>Bacillota</taxon>
        <taxon>Negativicutes</taxon>
        <taxon>Selenomonadales</taxon>
        <taxon>Selenomonadaceae</taxon>
        <taxon>Selenomonas</taxon>
    </lineage>
</organism>
<keyword evidence="3" id="KW-1185">Reference proteome</keyword>
<accession>A0A848B7G8</accession>
<protein>
    <submittedName>
        <fullName evidence="2">Uncharacterized protein</fullName>
    </submittedName>
</protein>
<gene>
    <name evidence="2" type="ORF">HF878_06685</name>
</gene>
<name>A0A848B7G8_9FIRM</name>
<feature type="compositionally biased region" description="Low complexity" evidence="1">
    <location>
        <begin position="76"/>
        <end position="89"/>
    </location>
</feature>
<proteinExistence type="predicted"/>
<reference evidence="2 3" key="1">
    <citation type="submission" date="2020-04" db="EMBL/GenBank/DDBJ databases">
        <authorList>
            <person name="Hitch T.C.A."/>
            <person name="Wylensek D."/>
            <person name="Clavel T."/>
        </authorList>
    </citation>
    <scope>NUCLEOTIDE SEQUENCE [LARGE SCALE GENOMIC DNA]</scope>
    <source>
        <strain evidence="2 3">PG-130-P53-12</strain>
    </source>
</reference>
<sequence length="176" mass="20077">MAVQKLSVVWEKRYLCPRCQQKLRYVPGDAVAIVDGRVDMTRTQPYYVCDKCHTSYRELMGSGYFEEYEDVDARLPSADAPAGAGQAAAPERRPAKPKHPLRSTGELEPVQLKREADGRCACPRCGERMDFVEGQPVRIVDGKPDMENVMDHFRCSYCGSVFRRIATTDYFQWSER</sequence>
<feature type="region of interest" description="Disordered" evidence="1">
    <location>
        <begin position="76"/>
        <end position="105"/>
    </location>
</feature>
<dbReference type="Proteomes" id="UP000543804">
    <property type="component" value="Unassembled WGS sequence"/>
</dbReference>
<dbReference type="EMBL" id="JABAFA010000021">
    <property type="protein sequence ID" value="NMD99158.1"/>
    <property type="molecule type" value="Genomic_DNA"/>
</dbReference>
<evidence type="ECO:0000256" key="1">
    <source>
        <dbReference type="SAM" id="MobiDB-lite"/>
    </source>
</evidence>
<evidence type="ECO:0000313" key="2">
    <source>
        <dbReference type="EMBL" id="NMD99158.1"/>
    </source>
</evidence>
<evidence type="ECO:0000313" key="3">
    <source>
        <dbReference type="Proteomes" id="UP000543804"/>
    </source>
</evidence>
<comment type="caution">
    <text evidence="2">The sequence shown here is derived from an EMBL/GenBank/DDBJ whole genome shotgun (WGS) entry which is preliminary data.</text>
</comment>
<dbReference type="AlphaFoldDB" id="A0A848B7G8"/>